<protein>
    <submittedName>
        <fullName evidence="5">DUF3987 domain-containing protein</fullName>
    </submittedName>
</protein>
<comment type="caution">
    <text evidence="5">The sequence shown here is derived from an EMBL/GenBank/DDBJ whole genome shotgun (WGS) entry which is preliminary data.</text>
</comment>
<dbReference type="Gene3D" id="1.10.860.10">
    <property type="entry name" value="DNAb Helicase, Chain A"/>
    <property type="match status" value="1"/>
</dbReference>
<feature type="compositionally biased region" description="Basic and acidic residues" evidence="3">
    <location>
        <begin position="654"/>
        <end position="663"/>
    </location>
</feature>
<evidence type="ECO:0000313" key="6">
    <source>
        <dbReference type="Proteomes" id="UP000432015"/>
    </source>
</evidence>
<dbReference type="EMBL" id="WOFH01000001">
    <property type="protein sequence ID" value="MUN35473.1"/>
    <property type="molecule type" value="Genomic_DNA"/>
</dbReference>
<dbReference type="InterPro" id="IPR036185">
    <property type="entry name" value="DNA_heli_DnaB-like_N_sf"/>
</dbReference>
<evidence type="ECO:0000256" key="1">
    <source>
        <dbReference type="ARBA" id="ARBA00022705"/>
    </source>
</evidence>
<reference evidence="5 6" key="1">
    <citation type="submission" date="2019-11" db="EMBL/GenBank/DDBJ databases">
        <authorList>
            <person name="Cao P."/>
        </authorList>
    </citation>
    <scope>NUCLEOTIDE SEQUENCE [LARGE SCALE GENOMIC DNA]</scope>
    <source>
        <strain evidence="5 6">NEAU-AAG5</strain>
    </source>
</reference>
<feature type="compositionally biased region" description="Low complexity" evidence="3">
    <location>
        <begin position="636"/>
        <end position="651"/>
    </location>
</feature>
<dbReference type="PANTHER" id="PTHR30153">
    <property type="entry name" value="REPLICATIVE DNA HELICASE DNAB"/>
    <property type="match status" value="1"/>
</dbReference>
<dbReference type="GO" id="GO:0003678">
    <property type="term" value="F:DNA helicase activity"/>
    <property type="evidence" value="ECO:0007669"/>
    <property type="project" value="InterPro"/>
</dbReference>
<dbReference type="PANTHER" id="PTHR30153:SF2">
    <property type="entry name" value="REPLICATIVE DNA HELICASE"/>
    <property type="match status" value="1"/>
</dbReference>
<keyword evidence="6" id="KW-1185">Reference proteome</keyword>
<accession>A0A7K1KTJ6</accession>
<dbReference type="Proteomes" id="UP000432015">
    <property type="component" value="Unassembled WGS sequence"/>
</dbReference>
<dbReference type="InterPro" id="IPR025048">
    <property type="entry name" value="DUF3987"/>
</dbReference>
<dbReference type="Pfam" id="PF13148">
    <property type="entry name" value="DUF3987"/>
    <property type="match status" value="1"/>
</dbReference>
<proteinExistence type="predicted"/>
<name>A0A7K1KTJ6_9ACTN</name>
<dbReference type="GO" id="GO:0005524">
    <property type="term" value="F:ATP binding"/>
    <property type="evidence" value="ECO:0007669"/>
    <property type="project" value="InterPro"/>
</dbReference>
<evidence type="ECO:0000313" key="5">
    <source>
        <dbReference type="EMBL" id="MUN35473.1"/>
    </source>
</evidence>
<feature type="region of interest" description="Disordered" evidence="3">
    <location>
        <begin position="633"/>
        <end position="663"/>
    </location>
</feature>
<evidence type="ECO:0000259" key="4">
    <source>
        <dbReference type="Pfam" id="PF00772"/>
    </source>
</evidence>
<dbReference type="AlphaFoldDB" id="A0A7K1KTJ6"/>
<dbReference type="RefSeq" id="WP_156214412.1">
    <property type="nucleotide sequence ID" value="NZ_WOFH01000001.1"/>
</dbReference>
<gene>
    <name evidence="5" type="ORF">GNZ18_02505</name>
</gene>
<keyword evidence="2" id="KW-0238">DNA-binding</keyword>
<dbReference type="GO" id="GO:0003677">
    <property type="term" value="F:DNA binding"/>
    <property type="evidence" value="ECO:0007669"/>
    <property type="project" value="UniProtKB-KW"/>
</dbReference>
<dbReference type="GO" id="GO:0006260">
    <property type="term" value="P:DNA replication"/>
    <property type="evidence" value="ECO:0007669"/>
    <property type="project" value="UniProtKB-KW"/>
</dbReference>
<sequence length="663" mass="70220">MTSPTPLRVIRTQPDGEALGGALGEAAPHNIQAEQCVLGAVMLSPAALAEVRPLLDNGDFYRPAHARIWDAVCALTDRGAPADPLTVGAEIGTRNLATIGGAPYLHTLISHVPAAANAGYWAHMVRALAYARTVAETGTRLLQLAATDSDPADLRARVAAEVAAVTGADRRGWPDPTPLTTAPDLPRFPIGCLPEWAAEYAACVADLTQTPVDLAGGLALAALAVAAGGNVTVNAGAWTEPTNLFLVMVLPPGNRKSEVYKAMTAPIRAAETTLIEHAGPVIAEAAIARKVAEADAERTEKAAAAHPDDPNKLANASAARLALDNAHVPAEPALFGGNDSTVEKVTSRLAEQNGRYAVLAPEGGKLFSIAGGRYSGSPDIGVFLSGHAGEEMRIERMGRPSERIDAAALTIGVCLQPGVLAGLGDTPEFREQGLLGRLLVAMPESMLGHRNARPDPIPPHITTTYERTLNTLVLSLRRLGDPDATPVTLTFTSEAQDAVVDLLEATEPRFRPGTGDLAHMTDWGGKLIGAIVRLAALLHLGEHLRDGYGHPITLATFQRAVQLGEYFTAHAQAAYDAIGADPAINHARTVLEWARRNDITRFTARDLMRGPLKNRARKVTDLDPALRVLETHGWTRRTPSTPTGGRPTAPTYETHPDLTHNPQ</sequence>
<organism evidence="5 6">
    <name type="scientific">Actinomadura litoris</name>
    <dbReference type="NCBI Taxonomy" id="2678616"/>
    <lineage>
        <taxon>Bacteria</taxon>
        <taxon>Bacillati</taxon>
        <taxon>Actinomycetota</taxon>
        <taxon>Actinomycetes</taxon>
        <taxon>Streptosporangiales</taxon>
        <taxon>Thermomonosporaceae</taxon>
        <taxon>Actinomadura</taxon>
    </lineage>
</organism>
<keyword evidence="1" id="KW-0235">DNA replication</keyword>
<evidence type="ECO:0000256" key="2">
    <source>
        <dbReference type="ARBA" id="ARBA00023125"/>
    </source>
</evidence>
<dbReference type="Pfam" id="PF00772">
    <property type="entry name" value="DnaB"/>
    <property type="match status" value="1"/>
</dbReference>
<dbReference type="InterPro" id="IPR007693">
    <property type="entry name" value="DNA_helicase_DnaB-like_N"/>
</dbReference>
<evidence type="ECO:0000256" key="3">
    <source>
        <dbReference type="SAM" id="MobiDB-lite"/>
    </source>
</evidence>
<feature type="domain" description="DNA helicase DnaB-like N-terminal" evidence="4">
    <location>
        <begin position="27"/>
        <end position="126"/>
    </location>
</feature>
<dbReference type="InterPro" id="IPR016136">
    <property type="entry name" value="DNA_helicase_N/primase_C"/>
</dbReference>
<dbReference type="GO" id="GO:0005829">
    <property type="term" value="C:cytosol"/>
    <property type="evidence" value="ECO:0007669"/>
    <property type="project" value="TreeGrafter"/>
</dbReference>
<dbReference type="SUPFAM" id="SSF48024">
    <property type="entry name" value="N-terminal domain of DnaB helicase"/>
    <property type="match status" value="1"/>
</dbReference>